<feature type="binding site" evidence="5">
    <location>
        <position position="86"/>
    </location>
    <ligand>
        <name>S-adenosyl-L-methionine</name>
        <dbReference type="ChEBI" id="CHEBI:59789"/>
    </ligand>
</feature>
<dbReference type="InterPro" id="IPR000940">
    <property type="entry name" value="NNMT_TEMT_trans"/>
</dbReference>
<accession>A0A667YS48</accession>
<protein>
    <recommendedName>
        <fullName evidence="8">Nicotinamide N-methyltransferase</fullName>
    </recommendedName>
</protein>
<dbReference type="InterPro" id="IPR029063">
    <property type="entry name" value="SAM-dependent_MTases_sf"/>
</dbReference>
<dbReference type="GO" id="GO:0005829">
    <property type="term" value="C:cytosol"/>
    <property type="evidence" value="ECO:0007669"/>
    <property type="project" value="TreeGrafter"/>
</dbReference>
<keyword evidence="4 5" id="KW-0949">S-adenosyl-L-methionine</keyword>
<dbReference type="GO" id="GO:0008757">
    <property type="term" value="F:S-adenosylmethionine-dependent methyltransferase activity"/>
    <property type="evidence" value="ECO:0007669"/>
    <property type="project" value="UniProtKB-ARBA"/>
</dbReference>
<name>A0A667YS48_9TELE</name>
<dbReference type="Pfam" id="PF01234">
    <property type="entry name" value="NNMT_PNMT_TEMT"/>
    <property type="match status" value="1"/>
</dbReference>
<evidence type="ECO:0000256" key="4">
    <source>
        <dbReference type="ARBA" id="ARBA00022691"/>
    </source>
</evidence>
<organism evidence="6 7">
    <name type="scientific">Myripristis murdjan</name>
    <name type="common">pinecone soldierfish</name>
    <dbReference type="NCBI Taxonomy" id="586833"/>
    <lineage>
        <taxon>Eukaryota</taxon>
        <taxon>Metazoa</taxon>
        <taxon>Chordata</taxon>
        <taxon>Craniata</taxon>
        <taxon>Vertebrata</taxon>
        <taxon>Euteleostomi</taxon>
        <taxon>Actinopterygii</taxon>
        <taxon>Neopterygii</taxon>
        <taxon>Teleostei</taxon>
        <taxon>Neoteleostei</taxon>
        <taxon>Acanthomorphata</taxon>
        <taxon>Holocentriformes</taxon>
        <taxon>Holocentridae</taxon>
        <taxon>Myripristis</taxon>
    </lineage>
</organism>
<sequence>MGELYQSKFDPKTYLDNFYQLSDAPEQKDIRRFVTFVLCQLSQTFSTGKYRGKRLIEVGTGPNIHTLISACEHFEEIVVSDYTDSNRRELEKWIRAEEGCFNWDAHIQFVCDLEGRRTPAVVKETLRQKIKNVLKCDTNLENPFQPVTVEPADCIISSLCLEAACKDQEAYRHSLGAMVGLLRPGGVLVMIGDLNETFYIVGEERFPVLSLSQDFIKKTLCELGLSIQHFILQKDEDTELNLKCDYEASGHLVLSRHARVGINVYDISLVIPDT</sequence>
<keyword evidence="7" id="KW-1185">Reference proteome</keyword>
<evidence type="ECO:0000256" key="1">
    <source>
        <dbReference type="ARBA" id="ARBA00007996"/>
    </source>
</evidence>
<evidence type="ECO:0000256" key="3">
    <source>
        <dbReference type="ARBA" id="ARBA00022679"/>
    </source>
</evidence>
<evidence type="ECO:0008006" key="8">
    <source>
        <dbReference type="Google" id="ProtNLM"/>
    </source>
</evidence>
<dbReference type="PROSITE" id="PS51681">
    <property type="entry name" value="SAM_MT_NNMT_PNMT_TEMT"/>
    <property type="match status" value="1"/>
</dbReference>
<evidence type="ECO:0000313" key="7">
    <source>
        <dbReference type="Proteomes" id="UP000472263"/>
    </source>
</evidence>
<evidence type="ECO:0000256" key="2">
    <source>
        <dbReference type="ARBA" id="ARBA00022603"/>
    </source>
</evidence>
<comment type="similarity">
    <text evidence="1">Belongs to the class I-like SAM-binding methyltransferase superfamily. NNMT/PNMT/TEMT family.</text>
</comment>
<reference evidence="6" key="1">
    <citation type="submission" date="2019-06" db="EMBL/GenBank/DDBJ databases">
        <authorList>
            <consortium name="Wellcome Sanger Institute Data Sharing"/>
        </authorList>
    </citation>
    <scope>NUCLEOTIDE SEQUENCE [LARGE SCALE GENOMIC DNA]</scope>
</reference>
<evidence type="ECO:0000313" key="6">
    <source>
        <dbReference type="Ensembl" id="ENSMMDP00005026634.1"/>
    </source>
</evidence>
<dbReference type="GeneTree" id="ENSGT00390000011708"/>
<dbReference type="GO" id="GO:0008170">
    <property type="term" value="F:N-methyltransferase activity"/>
    <property type="evidence" value="ECO:0007669"/>
    <property type="project" value="TreeGrafter"/>
</dbReference>
<dbReference type="FunFam" id="3.40.50.150:FF:000065">
    <property type="entry name" value="Phenylethanolamine N-methyltransferase"/>
    <property type="match status" value="1"/>
</dbReference>
<keyword evidence="3" id="KW-0808">Transferase</keyword>
<proteinExistence type="inferred from homology"/>
<feature type="binding site" evidence="5">
    <location>
        <position position="14"/>
    </location>
    <ligand>
        <name>S-adenosyl-L-methionine</name>
        <dbReference type="ChEBI" id="CHEBI:59789"/>
    </ligand>
</feature>
<evidence type="ECO:0000256" key="5">
    <source>
        <dbReference type="PIRSR" id="PIRSR000384-1"/>
    </source>
</evidence>
<dbReference type="AlphaFoldDB" id="A0A667YS48"/>
<reference evidence="6" key="3">
    <citation type="submission" date="2025-09" db="UniProtKB">
        <authorList>
            <consortium name="Ensembl"/>
        </authorList>
    </citation>
    <scope>IDENTIFICATION</scope>
</reference>
<dbReference type="Proteomes" id="UP000472263">
    <property type="component" value="Chromosome 14"/>
</dbReference>
<keyword evidence="2" id="KW-0489">Methyltransferase</keyword>
<gene>
    <name evidence="6" type="primary">LOC115371856</name>
</gene>
<dbReference type="Gene3D" id="3.40.50.150">
    <property type="entry name" value="Vaccinia Virus protein VP39"/>
    <property type="match status" value="1"/>
</dbReference>
<dbReference type="SUPFAM" id="SSF53335">
    <property type="entry name" value="S-adenosyl-L-methionine-dependent methyltransferases"/>
    <property type="match status" value="1"/>
</dbReference>
<feature type="binding site" evidence="5">
    <location>
        <position position="81"/>
    </location>
    <ligand>
        <name>S-adenosyl-L-methionine</name>
        <dbReference type="ChEBI" id="CHEBI:59789"/>
    </ligand>
</feature>
<feature type="binding site" evidence="5">
    <location>
        <position position="19"/>
    </location>
    <ligand>
        <name>S-adenosyl-L-methionine</name>
        <dbReference type="ChEBI" id="CHEBI:59789"/>
    </ligand>
</feature>
<dbReference type="PANTHER" id="PTHR10867">
    <property type="entry name" value="NNMT/PNMT/TEMT FAMILY MEMBER"/>
    <property type="match status" value="1"/>
</dbReference>
<dbReference type="GO" id="GO:0032259">
    <property type="term" value="P:methylation"/>
    <property type="evidence" value="ECO:0007669"/>
    <property type="project" value="UniProtKB-KW"/>
</dbReference>
<dbReference type="PIRSF" id="PIRSF000384">
    <property type="entry name" value="PNMTase"/>
    <property type="match status" value="1"/>
</dbReference>
<dbReference type="Ensembl" id="ENSMMDT00005027190.1">
    <property type="protein sequence ID" value="ENSMMDP00005026634.1"/>
    <property type="gene ID" value="ENSMMDG00005012711.1"/>
</dbReference>
<dbReference type="PANTHER" id="PTHR10867:SF32">
    <property type="entry name" value="NICOTINAMIDE N-METHYLTRANSFERASE"/>
    <property type="match status" value="1"/>
</dbReference>
<reference evidence="6" key="2">
    <citation type="submission" date="2025-08" db="UniProtKB">
        <authorList>
            <consortium name="Ensembl"/>
        </authorList>
    </citation>
    <scope>IDENTIFICATION</scope>
</reference>